<organism evidence="16 17">
    <name type="scientific">Scylla paramamosain</name>
    <name type="common">Mud crab</name>
    <dbReference type="NCBI Taxonomy" id="85552"/>
    <lineage>
        <taxon>Eukaryota</taxon>
        <taxon>Metazoa</taxon>
        <taxon>Ecdysozoa</taxon>
        <taxon>Arthropoda</taxon>
        <taxon>Crustacea</taxon>
        <taxon>Multicrustacea</taxon>
        <taxon>Malacostraca</taxon>
        <taxon>Eumalacostraca</taxon>
        <taxon>Eucarida</taxon>
        <taxon>Decapoda</taxon>
        <taxon>Pleocyemata</taxon>
        <taxon>Brachyura</taxon>
        <taxon>Eubrachyura</taxon>
        <taxon>Portunoidea</taxon>
        <taxon>Portunidae</taxon>
        <taxon>Portuninae</taxon>
        <taxon>Scylla</taxon>
    </lineage>
</organism>
<evidence type="ECO:0000256" key="7">
    <source>
        <dbReference type="ARBA" id="ARBA00037982"/>
    </source>
</evidence>
<name>A0AAW0V6R1_SCYPA</name>
<comment type="similarity">
    <text evidence="7">Belongs to the protein kinase superfamily. Ser/Thr protein kinase family. GCN2 subfamily.</text>
</comment>
<dbReference type="CDD" id="cd23823">
    <property type="entry name" value="RWD_GCN2"/>
    <property type="match status" value="1"/>
</dbReference>
<dbReference type="Proteomes" id="UP001487740">
    <property type="component" value="Unassembled WGS sequence"/>
</dbReference>
<evidence type="ECO:0000256" key="6">
    <source>
        <dbReference type="ARBA" id="ARBA00022840"/>
    </source>
</evidence>
<proteinExistence type="inferred from homology"/>
<dbReference type="Gene3D" id="3.30.930.10">
    <property type="entry name" value="Bira Bifunctional Protein, Domain 2"/>
    <property type="match status" value="1"/>
</dbReference>
<comment type="caution">
    <text evidence="16">The sequence shown here is derived from an EMBL/GenBank/DDBJ whole genome shotgun (WGS) entry which is preliminary data.</text>
</comment>
<evidence type="ECO:0000256" key="10">
    <source>
        <dbReference type="PIRSR" id="PIRSR000660-1"/>
    </source>
</evidence>
<dbReference type="SMART" id="SM00220">
    <property type="entry name" value="S_TKc"/>
    <property type="match status" value="2"/>
</dbReference>
<dbReference type="SUPFAM" id="SSF54495">
    <property type="entry name" value="UBC-like"/>
    <property type="match status" value="1"/>
</dbReference>
<dbReference type="CDD" id="cd14046">
    <property type="entry name" value="STKc_EIF2AK4_GCN2_rpt2"/>
    <property type="match status" value="1"/>
</dbReference>
<dbReference type="InterPro" id="IPR006575">
    <property type="entry name" value="RWD_dom"/>
</dbReference>
<keyword evidence="3" id="KW-0808">Transferase</keyword>
<feature type="region of interest" description="Disordered" evidence="13">
    <location>
        <begin position="142"/>
        <end position="223"/>
    </location>
</feature>
<feature type="compositionally biased region" description="Basic and acidic residues" evidence="13">
    <location>
        <begin position="740"/>
        <end position="763"/>
    </location>
</feature>
<dbReference type="GO" id="GO:0009893">
    <property type="term" value="P:positive regulation of metabolic process"/>
    <property type="evidence" value="ECO:0007669"/>
    <property type="project" value="UniProtKB-ARBA"/>
</dbReference>
<evidence type="ECO:0000256" key="13">
    <source>
        <dbReference type="SAM" id="MobiDB-lite"/>
    </source>
</evidence>
<protein>
    <recommendedName>
        <fullName evidence="1">non-specific serine/threonine protein kinase</fullName>
        <ecNumber evidence="1">2.7.11.1</ecNumber>
    </recommendedName>
</protein>
<dbReference type="PROSITE" id="PS50011">
    <property type="entry name" value="PROTEIN_KINASE_DOM"/>
    <property type="match status" value="2"/>
</dbReference>
<dbReference type="Gene3D" id="3.10.110.10">
    <property type="entry name" value="Ubiquitin Conjugating Enzyme"/>
    <property type="match status" value="1"/>
</dbReference>
<keyword evidence="6 11" id="KW-0067">ATP-binding</keyword>
<dbReference type="SMART" id="SM00591">
    <property type="entry name" value="RWD"/>
    <property type="match status" value="1"/>
</dbReference>
<dbReference type="Pfam" id="PF13393">
    <property type="entry name" value="tRNA-synt_His"/>
    <property type="match status" value="1"/>
</dbReference>
<evidence type="ECO:0000313" key="16">
    <source>
        <dbReference type="EMBL" id="KAK8407675.1"/>
    </source>
</evidence>
<reference evidence="16 17" key="1">
    <citation type="submission" date="2023-03" db="EMBL/GenBank/DDBJ databases">
        <title>High-quality genome of Scylla paramamosain provides insights in environmental adaptation.</title>
        <authorList>
            <person name="Zhang L."/>
        </authorList>
    </citation>
    <scope>NUCLEOTIDE SEQUENCE [LARGE SCALE GENOMIC DNA]</scope>
    <source>
        <strain evidence="16">LZ_2023a</strain>
        <tissue evidence="16">Muscle</tissue>
    </source>
</reference>
<evidence type="ECO:0000256" key="1">
    <source>
        <dbReference type="ARBA" id="ARBA00012513"/>
    </source>
</evidence>
<feature type="compositionally biased region" description="Basic and acidic residues" evidence="13">
    <location>
        <begin position="143"/>
        <end position="190"/>
    </location>
</feature>
<evidence type="ECO:0000259" key="15">
    <source>
        <dbReference type="PROSITE" id="PS50908"/>
    </source>
</evidence>
<dbReference type="EMBL" id="JARAKH010000001">
    <property type="protein sequence ID" value="KAK8407675.1"/>
    <property type="molecule type" value="Genomic_DNA"/>
</dbReference>
<keyword evidence="2" id="KW-0723">Serine/threonine-protein kinase</keyword>
<dbReference type="EC" id="2.7.11.1" evidence="1"/>
<dbReference type="InterPro" id="IPR000719">
    <property type="entry name" value="Prot_kinase_dom"/>
</dbReference>
<feature type="domain" description="Protein kinase" evidence="14">
    <location>
        <begin position="577"/>
        <end position="982"/>
    </location>
</feature>
<evidence type="ECO:0000256" key="3">
    <source>
        <dbReference type="ARBA" id="ARBA00022679"/>
    </source>
</evidence>
<feature type="domain" description="Protein kinase" evidence="14">
    <location>
        <begin position="269"/>
        <end position="515"/>
    </location>
</feature>
<dbReference type="GO" id="GO:0005524">
    <property type="term" value="F:ATP binding"/>
    <property type="evidence" value="ECO:0007669"/>
    <property type="project" value="UniProtKB-UniRule"/>
</dbReference>
<accession>A0AAW0V6R1</accession>
<dbReference type="FunFam" id="3.10.110.10:FF:000050">
    <property type="entry name" value="eIF-2-alpha kinase GCN2"/>
    <property type="match status" value="1"/>
</dbReference>
<feature type="compositionally biased region" description="Basic and acidic residues" evidence="13">
    <location>
        <begin position="203"/>
        <end position="212"/>
    </location>
</feature>
<dbReference type="GO" id="GO:0005634">
    <property type="term" value="C:nucleus"/>
    <property type="evidence" value="ECO:0007669"/>
    <property type="project" value="TreeGrafter"/>
</dbReference>
<dbReference type="Pfam" id="PF00069">
    <property type="entry name" value="Pkinase"/>
    <property type="match status" value="3"/>
</dbReference>
<dbReference type="Gene3D" id="1.10.510.10">
    <property type="entry name" value="Transferase(Phosphotransferase) domain 1"/>
    <property type="match status" value="2"/>
</dbReference>
<evidence type="ECO:0000256" key="11">
    <source>
        <dbReference type="PIRSR" id="PIRSR000660-2"/>
    </source>
</evidence>
<dbReference type="GO" id="GO:0000077">
    <property type="term" value="P:DNA damage checkpoint signaling"/>
    <property type="evidence" value="ECO:0007669"/>
    <property type="project" value="InterPro"/>
</dbReference>
<dbReference type="PANTHER" id="PTHR11042">
    <property type="entry name" value="EUKARYOTIC TRANSLATION INITIATION FACTOR 2-ALPHA KINASE EIF2-ALPHA KINASE -RELATED"/>
    <property type="match status" value="1"/>
</dbReference>
<dbReference type="InterPro" id="IPR050339">
    <property type="entry name" value="CC_SR_Kinase"/>
</dbReference>
<dbReference type="Pfam" id="PF05773">
    <property type="entry name" value="RWD"/>
    <property type="match status" value="1"/>
</dbReference>
<dbReference type="PIRSF" id="PIRSF000660">
    <property type="entry name" value="Ser/Thr_PK_GCN2"/>
    <property type="match status" value="1"/>
</dbReference>
<dbReference type="SUPFAM" id="SSF55681">
    <property type="entry name" value="Class II aaRS and biotin synthetases"/>
    <property type="match status" value="1"/>
</dbReference>
<dbReference type="Gene3D" id="3.30.200.20">
    <property type="entry name" value="Phosphorylase Kinase, domain 1"/>
    <property type="match status" value="1"/>
</dbReference>
<dbReference type="InterPro" id="IPR008271">
    <property type="entry name" value="Ser/Thr_kinase_AS"/>
</dbReference>
<evidence type="ECO:0000259" key="14">
    <source>
        <dbReference type="PROSITE" id="PS50011"/>
    </source>
</evidence>
<dbReference type="GO" id="GO:0004694">
    <property type="term" value="F:eukaryotic translation initiation factor 2alpha kinase activity"/>
    <property type="evidence" value="ECO:0007669"/>
    <property type="project" value="InterPro"/>
</dbReference>
<dbReference type="PANTHER" id="PTHR11042:SF136">
    <property type="entry name" value="EIF-2-ALPHA KINASE GCN2"/>
    <property type="match status" value="1"/>
</dbReference>
<keyword evidence="5" id="KW-0418">Kinase</keyword>
<comment type="catalytic activity">
    <reaction evidence="8">
        <text>L-threonyl-[protein] + ATP = O-phospho-L-threonyl-[protein] + ADP + H(+)</text>
        <dbReference type="Rhea" id="RHEA:46608"/>
        <dbReference type="Rhea" id="RHEA-COMP:11060"/>
        <dbReference type="Rhea" id="RHEA-COMP:11605"/>
        <dbReference type="ChEBI" id="CHEBI:15378"/>
        <dbReference type="ChEBI" id="CHEBI:30013"/>
        <dbReference type="ChEBI" id="CHEBI:30616"/>
        <dbReference type="ChEBI" id="CHEBI:61977"/>
        <dbReference type="ChEBI" id="CHEBI:456216"/>
        <dbReference type="EC" id="2.7.11.1"/>
    </reaction>
</comment>
<dbReference type="InterPro" id="IPR011009">
    <property type="entry name" value="Kinase-like_dom_sf"/>
</dbReference>
<feature type="active site" description="Proton acceptor" evidence="10">
    <location>
        <position position="831"/>
    </location>
</feature>
<evidence type="ECO:0000256" key="8">
    <source>
        <dbReference type="ARBA" id="ARBA00047899"/>
    </source>
</evidence>
<feature type="binding site" evidence="11">
    <location>
        <begin position="583"/>
        <end position="591"/>
    </location>
    <ligand>
        <name>ATP</name>
        <dbReference type="ChEBI" id="CHEBI:30616"/>
    </ligand>
</feature>
<dbReference type="PROSITE" id="PS50908">
    <property type="entry name" value="RWD"/>
    <property type="match status" value="1"/>
</dbReference>
<gene>
    <name evidence="16" type="ORF">O3P69_002315</name>
</gene>
<evidence type="ECO:0000256" key="2">
    <source>
        <dbReference type="ARBA" id="ARBA00022527"/>
    </source>
</evidence>
<dbReference type="InterPro" id="IPR041715">
    <property type="entry name" value="HisRS-like_core"/>
</dbReference>
<comment type="catalytic activity">
    <reaction evidence="9">
        <text>L-seryl-[protein] + ATP = O-phospho-L-seryl-[protein] + ADP + H(+)</text>
        <dbReference type="Rhea" id="RHEA:17989"/>
        <dbReference type="Rhea" id="RHEA-COMP:9863"/>
        <dbReference type="Rhea" id="RHEA-COMP:11604"/>
        <dbReference type="ChEBI" id="CHEBI:15378"/>
        <dbReference type="ChEBI" id="CHEBI:29999"/>
        <dbReference type="ChEBI" id="CHEBI:30616"/>
        <dbReference type="ChEBI" id="CHEBI:83421"/>
        <dbReference type="ChEBI" id="CHEBI:456216"/>
        <dbReference type="EC" id="2.7.11.1"/>
    </reaction>
</comment>
<keyword evidence="4 11" id="KW-0547">Nucleotide-binding</keyword>
<dbReference type="PROSITE" id="PS00108">
    <property type="entry name" value="PROTEIN_KINASE_ST"/>
    <property type="match status" value="1"/>
</dbReference>
<dbReference type="PROSITE" id="PS00107">
    <property type="entry name" value="PROTEIN_KINASE_ATP"/>
    <property type="match status" value="1"/>
</dbReference>
<feature type="domain" description="RWD" evidence="15">
    <location>
        <begin position="11"/>
        <end position="127"/>
    </location>
</feature>
<dbReference type="InterPro" id="IPR045864">
    <property type="entry name" value="aa-tRNA-synth_II/BPL/LPL"/>
</dbReference>
<feature type="binding site" evidence="11 12">
    <location>
        <position position="606"/>
    </location>
    <ligand>
        <name>ATP</name>
        <dbReference type="ChEBI" id="CHEBI:30616"/>
    </ligand>
</feature>
<dbReference type="InterPro" id="IPR016135">
    <property type="entry name" value="UBQ-conjugating_enzyme/RWD"/>
</dbReference>
<evidence type="ECO:0000256" key="5">
    <source>
        <dbReference type="ARBA" id="ARBA00022777"/>
    </source>
</evidence>
<evidence type="ECO:0000256" key="4">
    <source>
        <dbReference type="ARBA" id="ARBA00022741"/>
    </source>
</evidence>
<sequence>MEDSMLEVVEGEVEIMRSAYCEEFTDLREQDVWKVARPPEVRISLGPHHSQGGTLHAHVKVVLRIITSEGYPNKAAAVHIESFSGLSDKEGEELYNQLQKRAYEFAQSGMVVMLELCQHTQNYLSEHARPYTDSIYDEMVAEQESRRRADQKAEEEIQRQRELQEEAHRSTMQEEVARKKEELKEEERQRRERKFQPSFIVDKGSDRPHTGDFSEPPSSRRMKCRSVSECSSESGSGEQVIHFNVTGKQERVVVLIGCLGTRVTQSCCILEAQEKGSLEKCVVYEWNFKGKRSGRKGSRVKFAQENQFEELLTKLSVVEKEMTSLLRLSHTNLIHYLGIRVNNRHNEGIQLCLLQEYVHGLPVKYYIDCKIPLNNMPLIRHITEGTLQALNYMHQNNVVHRDLRDSCIFLDMRCQQVRVADYGIEKRITEVVSEFYEADVPSAYPLSLGRGGKKGDVYRLGFIILSLLLGERVKQIVPNIPPSVNGELRDFLQRCLEVNEQERWTTKSLLNHTFISNIAEGNVTDNKNDVNKLSPVITESQNKNEKGSSEAGIESSSDVLLHLPSNLRGHSRLDQEYVILELLGQGGFGHVFKVHNKVDDRIYALKRIRLDQQSEVVRRKIIREVKLLSSLNHENVVRYYTSWIDEFEQEMKEVQDDITDSSTSVDINVTTPSSIQSNFDFSKDSGSTPPAIAEKSDCSSIVFCDHQPENSSTDFDEESDEDEDDWLMESLRPTFEEAGDSSHIEFQSSKEEQAQSGPKHDSVDGSLSTPALARVKKLKFLYIQMQLCEKSTLRQAIDNGLYLDIDRMWRLFREMVNGLDYIHSQGLIHRDLKPGNVFLDSTDHVKIGDFGLATAAIKAKTTVGMISKSDVEESKDTFLTGQVGTTLYIAPEITKVTGKVTYTNKVDIYSLGIIFFEMVYPPLTTGMERVKVLSDLRSPDIILPEDFPKRKSSSQSDLIHLLLQQDPQARPSTTEILKSPLLPPPTAEEQKFVATLEARLQNVRSSDYQKILNLVFKPSAQPELEATYEVRHECSSDHWHYWKGDYLQSLIAAIFKAHGAVWVPNSFYIPKGSFYTDKDNLLTLMTNKGELISAQYELRYPFARFVARNEIMSLRRYCIDRVQRAFKVSGIHPRESFECSFDVVSSKRELPESSARVLLVAQDVIQEVLQRRSHEVYIRLGHMDLVRIILTYCGINEQLHPQVLSLLKEWNTARMMLDTLIEYMCALGVSKSSTETLKGFLYMDGPLEDVVTNLQNKGLSSRRRTMAGTLRSVLAHLMEIRETSVIMGVKFEIRLRPLMVADASLYCGVMWQFLMDVNRKRKVTQDLLAQGGSYEHLIHQHRSKLVFAKKTGELPAAVGVSLFLEKFVGCVEDVKDLVAAGRVEVSQIVAGLGCGSCVLAVLVCAIGQKQLKDRINLFNKFRAAKINVDHCHCVTQKEAESVMEDLCVPNVVMLTSSDKADVRICNDPTSRTLERKIPIEKVVEFVLKYLGGNEVTLPSNYSRTDSKSSGVSNTEEYPPLVIHYITKKQCKVKDAPKLDSQISRDVTAALSRWQSVSTNTSVEVWAVELDKKTLLALGALDTDSSVKSFIESVTDIKNMFPEQKDYLEEICKLIQRRIFSKKKLFLDLQPWKGVPPNLAQGDGDRCIRHLPSSPLSPLAENLLPLGGQLAGRAGDEWSGYSLMRRRHRQ</sequence>
<evidence type="ECO:0000256" key="9">
    <source>
        <dbReference type="ARBA" id="ARBA00048679"/>
    </source>
</evidence>
<evidence type="ECO:0000256" key="12">
    <source>
        <dbReference type="PROSITE-ProRule" id="PRU10141"/>
    </source>
</evidence>
<feature type="region of interest" description="Disordered" evidence="13">
    <location>
        <begin position="738"/>
        <end position="766"/>
    </location>
</feature>
<keyword evidence="17" id="KW-1185">Reference proteome</keyword>
<dbReference type="InterPro" id="IPR017441">
    <property type="entry name" value="Protein_kinase_ATP_BS"/>
</dbReference>
<dbReference type="InterPro" id="IPR016255">
    <property type="entry name" value="Gcn2"/>
</dbReference>
<dbReference type="SUPFAM" id="SSF56112">
    <property type="entry name" value="Protein kinase-like (PK-like)"/>
    <property type="match status" value="2"/>
</dbReference>
<evidence type="ECO:0000313" key="17">
    <source>
        <dbReference type="Proteomes" id="UP001487740"/>
    </source>
</evidence>
<dbReference type="GO" id="GO:0005829">
    <property type="term" value="C:cytosol"/>
    <property type="evidence" value="ECO:0007669"/>
    <property type="project" value="TreeGrafter"/>
</dbReference>